<dbReference type="AlphaFoldDB" id="A0A2A2JM51"/>
<dbReference type="InterPro" id="IPR036259">
    <property type="entry name" value="MFS_trans_sf"/>
</dbReference>
<gene>
    <name evidence="6" type="ORF">WR25_23418</name>
</gene>
<feature type="transmembrane region" description="Helical" evidence="5">
    <location>
        <begin position="179"/>
        <end position="197"/>
    </location>
</feature>
<dbReference type="OrthoDB" id="6612291at2759"/>
<feature type="transmembrane region" description="Helical" evidence="5">
    <location>
        <begin position="54"/>
        <end position="78"/>
    </location>
</feature>
<organism evidence="6 7">
    <name type="scientific">Diploscapter pachys</name>
    <dbReference type="NCBI Taxonomy" id="2018661"/>
    <lineage>
        <taxon>Eukaryota</taxon>
        <taxon>Metazoa</taxon>
        <taxon>Ecdysozoa</taxon>
        <taxon>Nematoda</taxon>
        <taxon>Chromadorea</taxon>
        <taxon>Rhabditida</taxon>
        <taxon>Rhabditina</taxon>
        <taxon>Rhabditomorpha</taxon>
        <taxon>Rhabditoidea</taxon>
        <taxon>Rhabditidae</taxon>
        <taxon>Diploscapter</taxon>
    </lineage>
</organism>
<dbReference type="Gene3D" id="1.20.1250.20">
    <property type="entry name" value="MFS general substrate transporter like domains"/>
    <property type="match status" value="1"/>
</dbReference>
<dbReference type="Pfam" id="PF00083">
    <property type="entry name" value="Sugar_tr"/>
    <property type="match status" value="1"/>
</dbReference>
<keyword evidence="3 5" id="KW-1133">Transmembrane helix</keyword>
<dbReference type="EMBL" id="LIAE01010346">
    <property type="protein sequence ID" value="PAV62785.1"/>
    <property type="molecule type" value="Genomic_DNA"/>
</dbReference>
<feature type="transmembrane region" description="Helical" evidence="5">
    <location>
        <begin position="7"/>
        <end position="34"/>
    </location>
</feature>
<keyword evidence="7" id="KW-1185">Reference proteome</keyword>
<feature type="transmembrane region" description="Helical" evidence="5">
    <location>
        <begin position="319"/>
        <end position="338"/>
    </location>
</feature>
<feature type="transmembrane region" description="Helical" evidence="5">
    <location>
        <begin position="217"/>
        <end position="238"/>
    </location>
</feature>
<evidence type="ECO:0000256" key="1">
    <source>
        <dbReference type="ARBA" id="ARBA00004370"/>
    </source>
</evidence>
<feature type="transmembrane region" description="Helical" evidence="5">
    <location>
        <begin position="344"/>
        <end position="362"/>
    </location>
</feature>
<evidence type="ECO:0000313" key="6">
    <source>
        <dbReference type="EMBL" id="PAV62785.1"/>
    </source>
</evidence>
<proteinExistence type="predicted"/>
<dbReference type="PANTHER" id="PTHR23503">
    <property type="entry name" value="SOLUTE CARRIER FAMILY 2"/>
    <property type="match status" value="1"/>
</dbReference>
<feature type="transmembrane region" description="Helical" evidence="5">
    <location>
        <begin position="245"/>
        <end position="271"/>
    </location>
</feature>
<sequence>MLPGNIVYMIVVYSVFGLGGDILTSLIAVFPNQLNGLFNATLYNHYGINADSTLLSFGISFMSLITFVSLVLGIFLLIPLMDSKGRRFCSVYLRSACLFISTLRLPDSPKYLISKSEKSRVVKAIKFYHGADADIVTYSIETLKILEDVIDSIEKEKNLTVKEKLSIKDIWRSETLREALIIMLSFELFTLTSPVTVEKNYTVILHTSMGLTVDQSMTLNFLLTLIFGPFKLIGSYVIEKYGRRFVLFLSAAIIYSKVVLMFAAQFIAYFYGPSNITVIMAVSNEVLTEICGLTGLGAIGTLLITELFPPSARVSMSQLDMMFICFSSTSIIASYPIIANLFAPGFYIPGIFLQPLLIFFLYKKFPETKNRAVYDIVRTLDEDVKSRGGSIISFDFALGRGSASVMRKRSNTYYYHQTETTPLLFDDSLNRPRANSEANRRVHWNPPKYTQIL</sequence>
<evidence type="ECO:0008006" key="8">
    <source>
        <dbReference type="Google" id="ProtNLM"/>
    </source>
</evidence>
<comment type="caution">
    <text evidence="6">The sequence shown here is derived from an EMBL/GenBank/DDBJ whole genome shotgun (WGS) entry which is preliminary data.</text>
</comment>
<evidence type="ECO:0000256" key="3">
    <source>
        <dbReference type="ARBA" id="ARBA00022989"/>
    </source>
</evidence>
<keyword evidence="4 5" id="KW-0472">Membrane</keyword>
<evidence type="ECO:0000256" key="4">
    <source>
        <dbReference type="ARBA" id="ARBA00023136"/>
    </source>
</evidence>
<dbReference type="GO" id="GO:0015149">
    <property type="term" value="F:hexose transmembrane transporter activity"/>
    <property type="evidence" value="ECO:0007669"/>
    <property type="project" value="TreeGrafter"/>
</dbReference>
<evidence type="ECO:0000256" key="5">
    <source>
        <dbReference type="SAM" id="Phobius"/>
    </source>
</evidence>
<dbReference type="SUPFAM" id="SSF103473">
    <property type="entry name" value="MFS general substrate transporter"/>
    <property type="match status" value="1"/>
</dbReference>
<dbReference type="InterPro" id="IPR005828">
    <property type="entry name" value="MFS_sugar_transport-like"/>
</dbReference>
<comment type="subcellular location">
    <subcellularLocation>
        <location evidence="1">Membrane</location>
    </subcellularLocation>
</comment>
<protein>
    <recommendedName>
        <fullName evidence="8">Major facilitator superfamily (MFS) profile domain-containing protein</fullName>
    </recommendedName>
</protein>
<accession>A0A2A2JM51</accession>
<evidence type="ECO:0000313" key="7">
    <source>
        <dbReference type="Proteomes" id="UP000218231"/>
    </source>
</evidence>
<reference evidence="6 7" key="1">
    <citation type="journal article" date="2017" name="Curr. Biol.">
        <title>Genome architecture and evolution of a unichromosomal asexual nematode.</title>
        <authorList>
            <person name="Fradin H."/>
            <person name="Zegar C."/>
            <person name="Gutwein M."/>
            <person name="Lucas J."/>
            <person name="Kovtun M."/>
            <person name="Corcoran D."/>
            <person name="Baugh L.R."/>
            <person name="Kiontke K."/>
            <person name="Gunsalus K."/>
            <person name="Fitch D.H."/>
            <person name="Piano F."/>
        </authorList>
    </citation>
    <scope>NUCLEOTIDE SEQUENCE [LARGE SCALE GENOMIC DNA]</scope>
    <source>
        <strain evidence="6">PF1309</strain>
    </source>
</reference>
<dbReference type="PANTHER" id="PTHR23503:SF34">
    <property type="entry name" value="MAJOR FACILITATOR SUPERFAMILY (MFS) PROFILE DOMAIN-CONTAINING PROTEIN"/>
    <property type="match status" value="1"/>
</dbReference>
<evidence type="ECO:0000256" key="2">
    <source>
        <dbReference type="ARBA" id="ARBA00022692"/>
    </source>
</evidence>
<dbReference type="STRING" id="2018661.A0A2A2JM51"/>
<name>A0A2A2JM51_9BILA</name>
<keyword evidence="2 5" id="KW-0812">Transmembrane</keyword>
<dbReference type="InterPro" id="IPR045263">
    <property type="entry name" value="GLUT"/>
</dbReference>
<feature type="transmembrane region" description="Helical" evidence="5">
    <location>
        <begin position="286"/>
        <end position="307"/>
    </location>
</feature>
<dbReference type="Proteomes" id="UP000218231">
    <property type="component" value="Unassembled WGS sequence"/>
</dbReference>
<dbReference type="GO" id="GO:0016020">
    <property type="term" value="C:membrane"/>
    <property type="evidence" value="ECO:0007669"/>
    <property type="project" value="UniProtKB-SubCell"/>
</dbReference>